<dbReference type="AlphaFoldDB" id="A0A0A0KFV1"/>
<reference evidence="1 2" key="2">
    <citation type="journal article" date="2009" name="PLoS ONE">
        <title>An integrated genetic and cytogenetic map of the cucumber genome.</title>
        <authorList>
            <person name="Ren Y."/>
            <person name="Zhang Z."/>
            <person name="Liu J."/>
            <person name="Staub J.E."/>
            <person name="Han Y."/>
            <person name="Cheng Z."/>
            <person name="Li X."/>
            <person name="Lu J."/>
            <person name="Miao H."/>
            <person name="Kang H."/>
            <person name="Xie B."/>
            <person name="Gu X."/>
            <person name="Wang X."/>
            <person name="Du Y."/>
            <person name="Jin W."/>
            <person name="Huang S."/>
        </authorList>
    </citation>
    <scope>NUCLEOTIDE SEQUENCE [LARGE SCALE GENOMIC DNA]</scope>
    <source>
        <strain evidence="2">cv. 9930</strain>
    </source>
</reference>
<sequence length="53" mass="5947">MKPLVHILDRIVRVVPGMAKDLLFLLSGGHGSRIVPNYHLLLRYTITFSSSTI</sequence>
<accession>A0A0A0KFV1</accession>
<protein>
    <submittedName>
        <fullName evidence="1">Uncharacterized protein</fullName>
    </submittedName>
</protein>
<organism evidence="1 2">
    <name type="scientific">Cucumis sativus</name>
    <name type="common">Cucumber</name>
    <dbReference type="NCBI Taxonomy" id="3659"/>
    <lineage>
        <taxon>Eukaryota</taxon>
        <taxon>Viridiplantae</taxon>
        <taxon>Streptophyta</taxon>
        <taxon>Embryophyta</taxon>
        <taxon>Tracheophyta</taxon>
        <taxon>Spermatophyta</taxon>
        <taxon>Magnoliopsida</taxon>
        <taxon>eudicotyledons</taxon>
        <taxon>Gunneridae</taxon>
        <taxon>Pentapetalae</taxon>
        <taxon>rosids</taxon>
        <taxon>fabids</taxon>
        <taxon>Cucurbitales</taxon>
        <taxon>Cucurbitaceae</taxon>
        <taxon>Benincaseae</taxon>
        <taxon>Cucumis</taxon>
    </lineage>
</organism>
<dbReference type="Gramene" id="KGN47292">
    <property type="protein sequence ID" value="KGN47292"/>
    <property type="gene ID" value="Csa_6G289750"/>
</dbReference>
<keyword evidence="2" id="KW-1185">Reference proteome</keyword>
<proteinExistence type="predicted"/>
<reference evidence="1 2" key="1">
    <citation type="journal article" date="2009" name="Nat. Genet.">
        <title>The genome of the cucumber, Cucumis sativus L.</title>
        <authorList>
            <person name="Huang S."/>
            <person name="Li R."/>
            <person name="Zhang Z."/>
            <person name="Li L."/>
            <person name="Gu X."/>
            <person name="Fan W."/>
            <person name="Lucas W.J."/>
            <person name="Wang X."/>
            <person name="Xie B."/>
            <person name="Ni P."/>
            <person name="Ren Y."/>
            <person name="Zhu H."/>
            <person name="Li J."/>
            <person name="Lin K."/>
            <person name="Jin W."/>
            <person name="Fei Z."/>
            <person name="Li G."/>
            <person name="Staub J."/>
            <person name="Kilian A."/>
            <person name="van der Vossen E.A."/>
            <person name="Wu Y."/>
            <person name="Guo J."/>
            <person name="He J."/>
            <person name="Jia Z."/>
            <person name="Ren Y."/>
            <person name="Tian G."/>
            <person name="Lu Y."/>
            <person name="Ruan J."/>
            <person name="Qian W."/>
            <person name="Wang M."/>
            <person name="Huang Q."/>
            <person name="Li B."/>
            <person name="Xuan Z."/>
            <person name="Cao J."/>
            <person name="Asan"/>
            <person name="Wu Z."/>
            <person name="Zhang J."/>
            <person name="Cai Q."/>
            <person name="Bai Y."/>
            <person name="Zhao B."/>
            <person name="Han Y."/>
            <person name="Li Y."/>
            <person name="Li X."/>
            <person name="Wang S."/>
            <person name="Shi Q."/>
            <person name="Liu S."/>
            <person name="Cho W.K."/>
            <person name="Kim J.Y."/>
            <person name="Xu Y."/>
            <person name="Heller-Uszynska K."/>
            <person name="Miao H."/>
            <person name="Cheng Z."/>
            <person name="Zhang S."/>
            <person name="Wu J."/>
            <person name="Yang Y."/>
            <person name="Kang H."/>
            <person name="Li M."/>
            <person name="Liang H."/>
            <person name="Ren X."/>
            <person name="Shi Z."/>
            <person name="Wen M."/>
            <person name="Jian M."/>
            <person name="Yang H."/>
            <person name="Zhang G."/>
            <person name="Yang Z."/>
            <person name="Chen R."/>
            <person name="Liu S."/>
            <person name="Li J."/>
            <person name="Ma L."/>
            <person name="Liu H."/>
            <person name="Zhou Y."/>
            <person name="Zhao J."/>
            <person name="Fang X."/>
            <person name="Li G."/>
            <person name="Fang L."/>
            <person name="Li Y."/>
            <person name="Liu D."/>
            <person name="Zheng H."/>
            <person name="Zhang Y."/>
            <person name="Qin N."/>
            <person name="Li Z."/>
            <person name="Yang G."/>
            <person name="Yang S."/>
            <person name="Bolund L."/>
            <person name="Kristiansen K."/>
            <person name="Zheng H."/>
            <person name="Li S."/>
            <person name="Zhang X."/>
            <person name="Yang H."/>
            <person name="Wang J."/>
            <person name="Sun R."/>
            <person name="Zhang B."/>
            <person name="Jiang S."/>
            <person name="Wang J."/>
            <person name="Du Y."/>
            <person name="Li S."/>
        </authorList>
    </citation>
    <scope>NUCLEOTIDE SEQUENCE [LARGE SCALE GENOMIC DNA]</scope>
    <source>
        <strain evidence="2">cv. 9930</strain>
    </source>
</reference>
<name>A0A0A0KFV1_CUCSA</name>
<evidence type="ECO:0000313" key="1">
    <source>
        <dbReference type="EMBL" id="KGN47292.1"/>
    </source>
</evidence>
<evidence type="ECO:0000313" key="2">
    <source>
        <dbReference type="Proteomes" id="UP000029981"/>
    </source>
</evidence>
<reference evidence="1 2" key="3">
    <citation type="journal article" date="2010" name="BMC Genomics">
        <title>Transcriptome sequencing and comparative analysis of cucumber flowers with different sex types.</title>
        <authorList>
            <person name="Guo S."/>
            <person name="Zheng Y."/>
            <person name="Joung J.G."/>
            <person name="Liu S."/>
            <person name="Zhang Z."/>
            <person name="Crasta O.R."/>
            <person name="Sobral B.W."/>
            <person name="Xu Y."/>
            <person name="Huang S."/>
            <person name="Fei Z."/>
        </authorList>
    </citation>
    <scope>NUCLEOTIDE SEQUENCE [LARGE SCALE GENOMIC DNA]</scope>
    <source>
        <strain evidence="2">cv. 9930</strain>
    </source>
</reference>
<gene>
    <name evidence="1" type="ORF">Csa_6G289750</name>
</gene>
<reference evidence="1 2" key="4">
    <citation type="journal article" date="2011" name="BMC Genomics">
        <title>RNA-Seq improves annotation of protein-coding genes in the cucumber genome.</title>
        <authorList>
            <person name="Li Z."/>
            <person name="Zhang Z."/>
            <person name="Yan P."/>
            <person name="Huang S."/>
            <person name="Fei Z."/>
            <person name="Lin K."/>
        </authorList>
    </citation>
    <scope>NUCLEOTIDE SEQUENCE [LARGE SCALE GENOMIC DNA]</scope>
    <source>
        <strain evidence="2">cv. 9930</strain>
    </source>
</reference>
<dbReference type="Proteomes" id="UP000029981">
    <property type="component" value="Chromosome 6"/>
</dbReference>
<dbReference type="EMBL" id="CM002927">
    <property type="protein sequence ID" value="KGN47292.1"/>
    <property type="molecule type" value="Genomic_DNA"/>
</dbReference>